<protein>
    <recommendedName>
        <fullName evidence="3">PH domain-containing protein</fullName>
    </recommendedName>
</protein>
<dbReference type="AlphaFoldDB" id="A0ABD2PGL4"/>
<feature type="domain" description="PH" evidence="3">
    <location>
        <begin position="19"/>
        <end position="125"/>
    </location>
</feature>
<dbReference type="SUPFAM" id="SSF50729">
    <property type="entry name" value="PH domain-like"/>
    <property type="match status" value="1"/>
</dbReference>
<sequence>MAEPSTTRNQFHTAIFREIYKNSWLRKISARSRKRKERLWVVFCVHDDANAFLEAYSNSKIAVLHKPEIFFSLNSTQHVTSSICPSDQEYEFCVTLCDEIIRLAAPSQDVMFEWVEILRSKLNEMKILCPRENLYSKLPELKSSLPLLSTRDPNSPLPPPPVGTRSDLTRILNDAPRSSDYTRNLNTPTRRRSESSSSCDSFSNLQTNSGSEVFNFDDISNLLDCPPMSAPASINHYEPVFQVPPSPGPSTRSETDTQNDVMSNSSTRILMPPPRPYKTLREQQVQQLQNEMTHPGGVRLQLRRRDCLNAIAIVDAMDSVWICGWKQREHPMLYNALHIGDQIISVEGMSVKSAYQVRRILKSHSAIYINIIIRRIPFGKVFVIHKETEGQSLGIIQVNNTAIIESVQAESLAARYGLPCKAKTCDGTAFTNWVLTEINGRPLNLFFKKNQVKDRLNAVGRDISILVQPLDLVKQLKKELKSLRYYKEYLLQ</sequence>
<proteinExistence type="predicted"/>
<evidence type="ECO:0000256" key="2">
    <source>
        <dbReference type="SAM" id="MobiDB-lite"/>
    </source>
</evidence>
<gene>
    <name evidence="4" type="ORF">HHI36_023390</name>
</gene>
<dbReference type="EMBL" id="JABFTP020000186">
    <property type="protein sequence ID" value="KAL3290018.1"/>
    <property type="molecule type" value="Genomic_DNA"/>
</dbReference>
<dbReference type="InterPro" id="IPR051230">
    <property type="entry name" value="APP-Binding"/>
</dbReference>
<evidence type="ECO:0000313" key="4">
    <source>
        <dbReference type="EMBL" id="KAL3290018.1"/>
    </source>
</evidence>
<reference evidence="4 5" key="1">
    <citation type="journal article" date="2021" name="BMC Biol.">
        <title>Horizontally acquired antibacterial genes associated with adaptive radiation of ladybird beetles.</title>
        <authorList>
            <person name="Li H.S."/>
            <person name="Tang X.F."/>
            <person name="Huang Y.H."/>
            <person name="Xu Z.Y."/>
            <person name="Chen M.L."/>
            <person name="Du X.Y."/>
            <person name="Qiu B.Y."/>
            <person name="Chen P.T."/>
            <person name="Zhang W."/>
            <person name="Slipinski A."/>
            <person name="Escalona H.E."/>
            <person name="Waterhouse R.M."/>
            <person name="Zwick A."/>
            <person name="Pang H."/>
        </authorList>
    </citation>
    <scope>NUCLEOTIDE SEQUENCE [LARGE SCALE GENOMIC DNA]</scope>
    <source>
        <strain evidence="4">SYSU2018</strain>
    </source>
</reference>
<dbReference type="InterPro" id="IPR011993">
    <property type="entry name" value="PH-like_dom_sf"/>
</dbReference>
<feature type="region of interest" description="Disordered" evidence="2">
    <location>
        <begin position="240"/>
        <end position="274"/>
    </location>
</feature>
<dbReference type="PANTHER" id="PTHR12345:SF11">
    <property type="entry name" value="FI13065P"/>
    <property type="match status" value="1"/>
</dbReference>
<accession>A0ABD2PGL4</accession>
<organism evidence="4 5">
    <name type="scientific">Cryptolaemus montrouzieri</name>
    <dbReference type="NCBI Taxonomy" id="559131"/>
    <lineage>
        <taxon>Eukaryota</taxon>
        <taxon>Metazoa</taxon>
        <taxon>Ecdysozoa</taxon>
        <taxon>Arthropoda</taxon>
        <taxon>Hexapoda</taxon>
        <taxon>Insecta</taxon>
        <taxon>Pterygota</taxon>
        <taxon>Neoptera</taxon>
        <taxon>Endopterygota</taxon>
        <taxon>Coleoptera</taxon>
        <taxon>Polyphaga</taxon>
        <taxon>Cucujiformia</taxon>
        <taxon>Coccinelloidea</taxon>
        <taxon>Coccinellidae</taxon>
        <taxon>Scymninae</taxon>
        <taxon>Scymnini</taxon>
        <taxon>Cryptolaemus</taxon>
    </lineage>
</organism>
<dbReference type="InterPro" id="IPR001849">
    <property type="entry name" value="PH_domain"/>
</dbReference>
<dbReference type="SMART" id="SM00233">
    <property type="entry name" value="PH"/>
    <property type="match status" value="1"/>
</dbReference>
<dbReference type="Gene3D" id="2.30.29.30">
    <property type="entry name" value="Pleckstrin-homology domain (PH domain)/Phosphotyrosine-binding domain (PTB)"/>
    <property type="match status" value="1"/>
</dbReference>
<feature type="compositionally biased region" description="Polar residues" evidence="2">
    <location>
        <begin position="249"/>
        <end position="268"/>
    </location>
</feature>
<dbReference type="PANTHER" id="PTHR12345">
    <property type="entry name" value="SYNTENIN RELATED"/>
    <property type="match status" value="1"/>
</dbReference>
<feature type="region of interest" description="Disordered" evidence="2">
    <location>
        <begin position="147"/>
        <end position="204"/>
    </location>
</feature>
<evidence type="ECO:0000259" key="3">
    <source>
        <dbReference type="SMART" id="SM00233"/>
    </source>
</evidence>
<dbReference type="Proteomes" id="UP001516400">
    <property type="component" value="Unassembled WGS sequence"/>
</dbReference>
<dbReference type="CDD" id="cd00821">
    <property type="entry name" value="PH"/>
    <property type="match status" value="1"/>
</dbReference>
<evidence type="ECO:0000256" key="1">
    <source>
        <dbReference type="ARBA" id="ARBA00022737"/>
    </source>
</evidence>
<evidence type="ECO:0000313" key="5">
    <source>
        <dbReference type="Proteomes" id="UP001516400"/>
    </source>
</evidence>
<keyword evidence="5" id="KW-1185">Reference proteome</keyword>
<comment type="caution">
    <text evidence="4">The sequence shown here is derived from an EMBL/GenBank/DDBJ whole genome shotgun (WGS) entry which is preliminary data.</text>
</comment>
<feature type="compositionally biased region" description="Polar residues" evidence="2">
    <location>
        <begin position="179"/>
        <end position="188"/>
    </location>
</feature>
<keyword evidence="1" id="KW-0677">Repeat</keyword>
<name>A0ABD2PGL4_9CUCU</name>